<keyword evidence="3" id="KW-1185">Reference proteome</keyword>
<dbReference type="OrthoDB" id="9854892at2"/>
<protein>
    <submittedName>
        <fullName evidence="2">Uncharacterized protein</fullName>
    </submittedName>
</protein>
<accession>A0A316TFD2</accession>
<sequence>MRRIILGLVAAALVVLGSATTAMAETGSKSDPSKDAAARIDLTKLTVKNGDKRVTFKVKVRDLRQRGSFSFHYWGGTQGTPPARSAVVSVRLKDGKPKASYFECNTEECPKEPCQGLRATWDQEKNIVTASLPQRCYPRPAAHPDRPAPAVGRFFAYGSMDAIFDEMPGQPLRLDRG</sequence>
<organism evidence="2 3">
    <name type="scientific">Nocardioides silvaticus</name>
    <dbReference type="NCBI Taxonomy" id="2201891"/>
    <lineage>
        <taxon>Bacteria</taxon>
        <taxon>Bacillati</taxon>
        <taxon>Actinomycetota</taxon>
        <taxon>Actinomycetes</taxon>
        <taxon>Propionibacteriales</taxon>
        <taxon>Nocardioidaceae</taxon>
        <taxon>Nocardioides</taxon>
    </lineage>
</organism>
<reference evidence="2 3" key="1">
    <citation type="submission" date="2018-05" db="EMBL/GenBank/DDBJ databases">
        <title>Nocardioides silvaticus genome.</title>
        <authorList>
            <person name="Li C."/>
            <person name="Wang G."/>
        </authorList>
    </citation>
    <scope>NUCLEOTIDE SEQUENCE [LARGE SCALE GENOMIC DNA]</scope>
    <source>
        <strain evidence="2 3">CCTCC AB 2018079</strain>
    </source>
</reference>
<dbReference type="AlphaFoldDB" id="A0A316TFD2"/>
<comment type="caution">
    <text evidence="2">The sequence shown here is derived from an EMBL/GenBank/DDBJ whole genome shotgun (WGS) entry which is preliminary data.</text>
</comment>
<feature type="signal peptide" evidence="1">
    <location>
        <begin position="1"/>
        <end position="24"/>
    </location>
</feature>
<name>A0A316TFD2_9ACTN</name>
<dbReference type="RefSeq" id="WP_109697359.1">
    <property type="nucleotide sequence ID" value="NZ_QGDD01000012.1"/>
</dbReference>
<dbReference type="EMBL" id="QGDD01000012">
    <property type="protein sequence ID" value="PWN01044.1"/>
    <property type="molecule type" value="Genomic_DNA"/>
</dbReference>
<feature type="chain" id="PRO_5016281760" evidence="1">
    <location>
        <begin position="25"/>
        <end position="177"/>
    </location>
</feature>
<gene>
    <name evidence="2" type="ORF">DJ010_20740</name>
</gene>
<dbReference type="Proteomes" id="UP000245507">
    <property type="component" value="Unassembled WGS sequence"/>
</dbReference>
<evidence type="ECO:0000313" key="2">
    <source>
        <dbReference type="EMBL" id="PWN01044.1"/>
    </source>
</evidence>
<proteinExistence type="predicted"/>
<keyword evidence="1" id="KW-0732">Signal</keyword>
<evidence type="ECO:0000313" key="3">
    <source>
        <dbReference type="Proteomes" id="UP000245507"/>
    </source>
</evidence>
<evidence type="ECO:0000256" key="1">
    <source>
        <dbReference type="SAM" id="SignalP"/>
    </source>
</evidence>